<keyword evidence="2" id="KW-0863">Zinc-finger</keyword>
<evidence type="ECO:0000256" key="2">
    <source>
        <dbReference type="ARBA" id="ARBA00022771"/>
    </source>
</evidence>
<dbReference type="EMBL" id="CARXXK010001285">
    <property type="protein sequence ID" value="CAI6375225.1"/>
    <property type="molecule type" value="Genomic_DNA"/>
</dbReference>
<evidence type="ECO:0008006" key="8">
    <source>
        <dbReference type="Google" id="ProtNLM"/>
    </source>
</evidence>
<evidence type="ECO:0000313" key="7">
    <source>
        <dbReference type="Proteomes" id="UP001160148"/>
    </source>
</evidence>
<keyword evidence="3" id="KW-0862">Zinc</keyword>
<evidence type="ECO:0000259" key="5">
    <source>
        <dbReference type="Pfam" id="PF10551"/>
    </source>
</evidence>
<gene>
    <name evidence="6" type="ORF">MEUPH1_LOCUS28751</name>
</gene>
<dbReference type="AlphaFoldDB" id="A0AAV0Y312"/>
<keyword evidence="1" id="KW-0479">Metal-binding</keyword>
<organism evidence="6 7">
    <name type="scientific">Macrosiphum euphorbiae</name>
    <name type="common">potato aphid</name>
    <dbReference type="NCBI Taxonomy" id="13131"/>
    <lineage>
        <taxon>Eukaryota</taxon>
        <taxon>Metazoa</taxon>
        <taxon>Ecdysozoa</taxon>
        <taxon>Arthropoda</taxon>
        <taxon>Hexapoda</taxon>
        <taxon>Insecta</taxon>
        <taxon>Pterygota</taxon>
        <taxon>Neoptera</taxon>
        <taxon>Paraneoptera</taxon>
        <taxon>Hemiptera</taxon>
        <taxon>Sternorrhyncha</taxon>
        <taxon>Aphidomorpha</taxon>
        <taxon>Aphidoidea</taxon>
        <taxon>Aphididae</taxon>
        <taxon>Macrosiphini</taxon>
        <taxon>Macrosiphum</taxon>
    </lineage>
</organism>
<sequence length="470" mass="53331">MDVDTIRSKAVECHEGFQYIFDKMGADQVTQYFRCRRRDISCKGRLHIKDGVKFVIGNHGGHEESPVDIEIASTISRIKRRAADTMEAPAVAINQCIAGLTIAGKGALSSIDTLKKTVRRVRRNNGPHIPIAPLNLFDLEIPNSFKEYEVEPGVFENFLLCDTGAGNNRILLFGRQRGLEILSLSHQWFVDGTFKIAPSLFSQVFVILGCHNGGVHPCIYALLPNKNQATYTQMLVEIKNLSPGIIAGSISVDYELAIHNAFRAEFPNREFVAVFSPPSKFKKQIGAAGLMADYRNNANFNLYARMITALAFVPPDNVVQSFEDLSEELERVEPTLQPILDWLEINYIGILRREGLRRVPAFPIPTWNLYNRVLAEQMKTNNIAEASHRRLQAQLSMSNPTIWTFIIELKKVQAERDLYYEFLVRGNEPPPSKRKYVDAGNRILHLVQEFDNRQVLEYLRGLAHNFVMDR</sequence>
<proteinExistence type="predicted"/>
<dbReference type="Proteomes" id="UP001160148">
    <property type="component" value="Unassembled WGS sequence"/>
</dbReference>
<comment type="caution">
    <text evidence="6">The sequence shown here is derived from an EMBL/GenBank/DDBJ whole genome shotgun (WGS) entry which is preliminary data.</text>
</comment>
<evidence type="ECO:0000256" key="3">
    <source>
        <dbReference type="ARBA" id="ARBA00022833"/>
    </source>
</evidence>
<evidence type="ECO:0000313" key="6">
    <source>
        <dbReference type="EMBL" id="CAI6375225.1"/>
    </source>
</evidence>
<accession>A0AAV0Y312</accession>
<keyword evidence="7" id="KW-1185">Reference proteome</keyword>
<evidence type="ECO:0000259" key="4">
    <source>
        <dbReference type="Pfam" id="PF04500"/>
    </source>
</evidence>
<dbReference type="InterPro" id="IPR018289">
    <property type="entry name" value="MULE_transposase_dom"/>
</dbReference>
<evidence type="ECO:0000256" key="1">
    <source>
        <dbReference type="ARBA" id="ARBA00022723"/>
    </source>
</evidence>
<feature type="domain" description="FLYWCH-type" evidence="4">
    <location>
        <begin position="13"/>
        <end position="56"/>
    </location>
</feature>
<reference evidence="6 7" key="1">
    <citation type="submission" date="2023-01" db="EMBL/GenBank/DDBJ databases">
        <authorList>
            <person name="Whitehead M."/>
        </authorList>
    </citation>
    <scope>NUCLEOTIDE SEQUENCE [LARGE SCALE GENOMIC DNA]</scope>
</reference>
<dbReference type="Pfam" id="PF04500">
    <property type="entry name" value="FLYWCH"/>
    <property type="match status" value="1"/>
</dbReference>
<dbReference type="Gene3D" id="2.20.25.240">
    <property type="match status" value="1"/>
</dbReference>
<name>A0AAV0Y312_9HEMI</name>
<dbReference type="Pfam" id="PF10551">
    <property type="entry name" value="MULE"/>
    <property type="match status" value="1"/>
</dbReference>
<protein>
    <recommendedName>
        <fullName evidence="8">MULE transposase domain-containing protein</fullName>
    </recommendedName>
</protein>
<dbReference type="GO" id="GO:0008270">
    <property type="term" value="F:zinc ion binding"/>
    <property type="evidence" value="ECO:0007669"/>
    <property type="project" value="UniProtKB-KW"/>
</dbReference>
<dbReference type="InterPro" id="IPR007588">
    <property type="entry name" value="Znf_FLYWCH"/>
</dbReference>
<feature type="domain" description="MULE transposase" evidence="5">
    <location>
        <begin position="188"/>
        <end position="269"/>
    </location>
</feature>